<dbReference type="PROSITE" id="PS51084">
    <property type="entry name" value="HIT_2"/>
    <property type="match status" value="1"/>
</dbReference>
<dbReference type="EMBL" id="NBYO01000002">
    <property type="protein sequence ID" value="OXT00152.1"/>
    <property type="molecule type" value="Genomic_DNA"/>
</dbReference>
<evidence type="ECO:0000256" key="2">
    <source>
        <dbReference type="PIRSR" id="PIRSR601310-3"/>
    </source>
</evidence>
<evidence type="ECO:0000256" key="3">
    <source>
        <dbReference type="PROSITE-ProRule" id="PRU00464"/>
    </source>
</evidence>
<evidence type="ECO:0000256" key="1">
    <source>
        <dbReference type="PIRSR" id="PIRSR601310-1"/>
    </source>
</evidence>
<dbReference type="Gene3D" id="3.30.428.10">
    <property type="entry name" value="HIT-like"/>
    <property type="match status" value="1"/>
</dbReference>
<evidence type="ECO:0000313" key="6">
    <source>
        <dbReference type="Proteomes" id="UP000215405"/>
    </source>
</evidence>
<dbReference type="PRINTS" id="PR00332">
    <property type="entry name" value="HISTRIAD"/>
</dbReference>
<feature type="domain" description="HIT" evidence="4">
    <location>
        <begin position="13"/>
        <end position="120"/>
    </location>
</feature>
<dbReference type="Pfam" id="PF01230">
    <property type="entry name" value="HIT"/>
    <property type="match status" value="1"/>
</dbReference>
<dbReference type="CDD" id="cd01277">
    <property type="entry name" value="HINT_subgroup"/>
    <property type="match status" value="1"/>
</dbReference>
<feature type="active site" description="Tele-AMP-histidine intermediate" evidence="1">
    <location>
        <position position="107"/>
    </location>
</feature>
<feature type="short sequence motif" description="Histidine triad motif" evidence="2 3">
    <location>
        <begin position="105"/>
        <end position="109"/>
    </location>
</feature>
<dbReference type="PANTHER" id="PTHR46648">
    <property type="entry name" value="HIT FAMILY PROTEIN 1"/>
    <property type="match status" value="1"/>
</dbReference>
<name>A0A231UWB0_9HYPH</name>
<dbReference type="InterPro" id="IPR039384">
    <property type="entry name" value="HINT"/>
</dbReference>
<reference evidence="6" key="1">
    <citation type="journal article" date="2017" name="Int. J. Syst. Evol. Microbiol.">
        <title>Notoacmeibacter marinus gen. nov., sp. nov., isolated from the gut of a limpet and proposal of Notoacmeibacteraceae fam. nov. in the order Rhizobiales of the class Alphaproteobacteria.</title>
        <authorList>
            <person name="Huang Z."/>
            <person name="Guo F."/>
            <person name="Lai Q."/>
        </authorList>
    </citation>
    <scope>NUCLEOTIDE SEQUENCE [LARGE SCALE GENOMIC DNA]</scope>
    <source>
        <strain evidence="6">XMTR2A4</strain>
    </source>
</reference>
<comment type="caution">
    <text evidence="5">The sequence shown here is derived from an EMBL/GenBank/DDBJ whole genome shotgun (WGS) entry which is preliminary data.</text>
</comment>
<dbReference type="GO" id="GO:0009117">
    <property type="term" value="P:nucleotide metabolic process"/>
    <property type="evidence" value="ECO:0007669"/>
    <property type="project" value="TreeGrafter"/>
</dbReference>
<evidence type="ECO:0000313" key="5">
    <source>
        <dbReference type="EMBL" id="OXT00152.1"/>
    </source>
</evidence>
<dbReference type="Proteomes" id="UP000215405">
    <property type="component" value="Unassembled WGS sequence"/>
</dbReference>
<accession>A0A231UWB0</accession>
<dbReference type="PANTHER" id="PTHR46648:SF1">
    <property type="entry name" value="ADENOSINE 5'-MONOPHOSPHORAMIDASE HNT1"/>
    <property type="match status" value="1"/>
</dbReference>
<dbReference type="InterPro" id="IPR011146">
    <property type="entry name" value="HIT-like"/>
</dbReference>
<organism evidence="5 6">
    <name type="scientific">Notoacmeibacter marinus</name>
    <dbReference type="NCBI Taxonomy" id="1876515"/>
    <lineage>
        <taxon>Bacteria</taxon>
        <taxon>Pseudomonadati</taxon>
        <taxon>Pseudomonadota</taxon>
        <taxon>Alphaproteobacteria</taxon>
        <taxon>Hyphomicrobiales</taxon>
        <taxon>Notoacmeibacteraceae</taxon>
        <taxon>Notoacmeibacter</taxon>
    </lineage>
</organism>
<keyword evidence="6" id="KW-1185">Reference proteome</keyword>
<proteinExistence type="predicted"/>
<sequence length="146" mass="16194">MPDTTHAYDDSNIFARILRGELPAHRVYEDERCIVIMDVMPSADGHCLVVPKEPARNLLDADPSVLAHLIGVVQKMARAVKTAFDADGVRISQFNEEAAGQTVMHLHIHVIPMKEGESLRRHAGEMADDELLGSHAERLRSALDHN</sequence>
<dbReference type="RefSeq" id="WP_094076976.1">
    <property type="nucleotide sequence ID" value="NZ_NBYO01000002.1"/>
</dbReference>
<evidence type="ECO:0000259" key="4">
    <source>
        <dbReference type="PROSITE" id="PS51084"/>
    </source>
</evidence>
<dbReference type="InterPro" id="IPR036265">
    <property type="entry name" value="HIT-like_sf"/>
</dbReference>
<gene>
    <name evidence="5" type="ORF">B7H23_08185</name>
</gene>
<protein>
    <submittedName>
        <fullName evidence="5">HIT family protein</fullName>
    </submittedName>
</protein>
<dbReference type="InterPro" id="IPR001310">
    <property type="entry name" value="Histidine_triad_HIT"/>
</dbReference>
<dbReference type="GO" id="GO:0003824">
    <property type="term" value="F:catalytic activity"/>
    <property type="evidence" value="ECO:0007669"/>
    <property type="project" value="InterPro"/>
</dbReference>
<dbReference type="SUPFAM" id="SSF54197">
    <property type="entry name" value="HIT-like"/>
    <property type="match status" value="1"/>
</dbReference>
<dbReference type="AlphaFoldDB" id="A0A231UWB0"/>